<keyword evidence="2" id="KW-1133">Transmembrane helix</keyword>
<dbReference type="PANTHER" id="PTHR30451:SF5">
    <property type="entry name" value="SLR0019 PROTEIN"/>
    <property type="match status" value="1"/>
</dbReference>
<gene>
    <name evidence="3" type="ORF">Cri9333_1518</name>
</gene>
<dbReference type="Pfam" id="PF00577">
    <property type="entry name" value="Usher"/>
    <property type="match status" value="1"/>
</dbReference>
<dbReference type="Gene3D" id="2.60.40.2610">
    <property type="entry name" value="Outer membrane usher protein FimD, plug domain"/>
    <property type="match status" value="1"/>
</dbReference>
<accession>K9VZ27</accession>
<keyword evidence="4" id="KW-1185">Reference proteome</keyword>
<dbReference type="PATRIC" id="fig|1173022.3.peg.1640"/>
<feature type="region of interest" description="Disordered" evidence="1">
    <location>
        <begin position="45"/>
        <end position="85"/>
    </location>
</feature>
<keyword evidence="2" id="KW-0472">Membrane</keyword>
<reference evidence="3 4" key="1">
    <citation type="submission" date="2012-06" db="EMBL/GenBank/DDBJ databases">
        <title>Finished chromosome of genome of Crinalium epipsammum PCC 9333.</title>
        <authorList>
            <consortium name="US DOE Joint Genome Institute"/>
            <person name="Gugger M."/>
            <person name="Coursin T."/>
            <person name="Rippka R."/>
            <person name="Tandeau De Marsac N."/>
            <person name="Huntemann M."/>
            <person name="Wei C.-L."/>
            <person name="Han J."/>
            <person name="Detter J.C."/>
            <person name="Han C."/>
            <person name="Tapia R."/>
            <person name="Davenport K."/>
            <person name="Daligault H."/>
            <person name="Erkkila T."/>
            <person name="Gu W."/>
            <person name="Munk A.C.C."/>
            <person name="Teshima H."/>
            <person name="Xu Y."/>
            <person name="Chain P."/>
            <person name="Chen A."/>
            <person name="Krypides N."/>
            <person name="Mavromatis K."/>
            <person name="Markowitz V."/>
            <person name="Szeto E."/>
            <person name="Ivanova N."/>
            <person name="Mikhailova N."/>
            <person name="Ovchinnikova G."/>
            <person name="Pagani I."/>
            <person name="Pati A."/>
            <person name="Goodwin L."/>
            <person name="Peters L."/>
            <person name="Pitluck S."/>
            <person name="Woyke T."/>
            <person name="Kerfeld C."/>
        </authorList>
    </citation>
    <scope>NUCLEOTIDE SEQUENCE [LARGE SCALE GENOMIC DNA]</scope>
    <source>
        <strain evidence="3 4">PCC 9333</strain>
    </source>
</reference>
<dbReference type="PANTHER" id="PTHR30451">
    <property type="entry name" value="OUTER MEMBRANE USHER PROTEIN"/>
    <property type="match status" value="1"/>
</dbReference>
<dbReference type="KEGG" id="cep:Cri9333_1518"/>
<dbReference type="InterPro" id="IPR042186">
    <property type="entry name" value="FimD_plug_dom"/>
</dbReference>
<dbReference type="AlphaFoldDB" id="K9VZ27"/>
<dbReference type="OrthoDB" id="499138at2"/>
<keyword evidence="2" id="KW-0812">Transmembrane</keyword>
<sequence>MEHRKPLENGLIMTSTTTTLIGSSLILLFPISTLGQTLSDQSILRNAQAQPSTPTESQPQQPSPVENQPASPTPSKPSTPVPEKQDDDLFQRIFGRPRTSGSVQRVVVSFLINGEEQGQILIVLSPGGTPEVRFQAGAFLEKTAEIVRPDIQEKLRAAIDKEGNLTLEVLRQNGLEATFDQRELKLQVQVPPAQRKTNVLNVQEGNLPPGAKDALHPSRISGYVNLRGGESYVWSGKEGTSLGRQPLSLDFEGALNLNGWVIEGSTAFTEKANPNLVRGDLRVVRDAPDQALRYVAGDLSVPITGYQSSRPMVGITVARNFSLQPYRVTRPISQFEFFLERPSRVEVLINGRLTQALQLPPGRQDIRDLPLSGGINNVQLIITDDVGRVQRLDFPAPVAGELLAPGLQQFAYSLGFPTKVEKGDRNYDFTQPTLTLSHRWGLTDTLTMGGYLQADPKQQLAGVEGVWATSFGNLGWDMALSHDSDIGSDYAMRLRYDYFQTGENNPSQRTFRFALEHKGSQFTTGSGLVPRNNYSYDLSAYYSQKLFWGIGGNLSANYQLGRAEVLDTYKLSLGLSKSFKNGLGVNLNLNQSRNSAGQDEQQAYLSLFLFLPKQRQSIQATSDVRNTSSPTNRLTWNYSSPRSIGGINASVGVANTPTDYDLTGRLSYTGYRANVEFSHDFLLFRDASDATSNTTRLNWGTALVFADGHFGWSRPINNSFALVTRNENFRGQQIGINPGGSGYIARADNLGPAVVPDLQPYQVSTINIDAPNLPLGYDLGPSIYHLLPSYRSGTVIRVGTDASVFLRGVLLDAKGEPVSVQAGEVISLSDPKWKPLTLFTNKAGKFALEGLKPGRYELRLFGNQENPIRFEIPSDKTGVYDIGILKFPS</sequence>
<dbReference type="InterPro" id="IPR000015">
    <property type="entry name" value="Fimb_usher"/>
</dbReference>
<evidence type="ECO:0000256" key="2">
    <source>
        <dbReference type="SAM" id="Phobius"/>
    </source>
</evidence>
<dbReference type="GO" id="GO:0009297">
    <property type="term" value="P:pilus assembly"/>
    <property type="evidence" value="ECO:0007669"/>
    <property type="project" value="InterPro"/>
</dbReference>
<name>K9VZ27_9CYAN</name>
<organism evidence="3 4">
    <name type="scientific">Crinalium epipsammum PCC 9333</name>
    <dbReference type="NCBI Taxonomy" id="1173022"/>
    <lineage>
        <taxon>Bacteria</taxon>
        <taxon>Bacillati</taxon>
        <taxon>Cyanobacteriota</taxon>
        <taxon>Cyanophyceae</taxon>
        <taxon>Gomontiellales</taxon>
        <taxon>Gomontiellaceae</taxon>
        <taxon>Crinalium</taxon>
    </lineage>
</organism>
<feature type="compositionally biased region" description="Low complexity" evidence="1">
    <location>
        <begin position="48"/>
        <end position="70"/>
    </location>
</feature>
<dbReference type="GO" id="GO:0016020">
    <property type="term" value="C:membrane"/>
    <property type="evidence" value="ECO:0007669"/>
    <property type="project" value="InterPro"/>
</dbReference>
<evidence type="ECO:0000313" key="3">
    <source>
        <dbReference type="EMBL" id="AFZ12410.1"/>
    </source>
</evidence>
<dbReference type="Proteomes" id="UP000010472">
    <property type="component" value="Chromosome"/>
</dbReference>
<feature type="compositionally biased region" description="Pro residues" evidence="1">
    <location>
        <begin position="71"/>
        <end position="80"/>
    </location>
</feature>
<dbReference type="EMBL" id="CP003620">
    <property type="protein sequence ID" value="AFZ12410.1"/>
    <property type="molecule type" value="Genomic_DNA"/>
</dbReference>
<dbReference type="GO" id="GO:0015473">
    <property type="term" value="F:fimbrial usher porin activity"/>
    <property type="evidence" value="ECO:0007669"/>
    <property type="project" value="InterPro"/>
</dbReference>
<protein>
    <submittedName>
        <fullName evidence="3">Fimbrial biogenesis outer membrane usher protein</fullName>
    </submittedName>
</protein>
<evidence type="ECO:0000313" key="4">
    <source>
        <dbReference type="Proteomes" id="UP000010472"/>
    </source>
</evidence>
<dbReference type="eggNOG" id="COG3188">
    <property type="taxonomic scope" value="Bacteria"/>
</dbReference>
<dbReference type="STRING" id="1173022.Cri9333_1518"/>
<proteinExistence type="predicted"/>
<evidence type="ECO:0000256" key="1">
    <source>
        <dbReference type="SAM" id="MobiDB-lite"/>
    </source>
</evidence>
<dbReference type="Gene3D" id="2.60.40.3110">
    <property type="match status" value="1"/>
</dbReference>
<feature type="transmembrane region" description="Helical" evidence="2">
    <location>
        <begin position="12"/>
        <end position="31"/>
    </location>
</feature>
<dbReference type="RefSeq" id="WP_015202531.1">
    <property type="nucleotide sequence ID" value="NC_019753.1"/>
</dbReference>
<dbReference type="HOGENOM" id="CLU_018476_0_0_3"/>